<dbReference type="OrthoDB" id="10401606at2759"/>
<feature type="signal peptide" evidence="1">
    <location>
        <begin position="1"/>
        <end position="16"/>
    </location>
</feature>
<feature type="chain" id="PRO_5040296232" description="Secreted protein" evidence="1">
    <location>
        <begin position="17"/>
        <end position="165"/>
    </location>
</feature>
<dbReference type="EMBL" id="SDAQ01000071">
    <property type="protein sequence ID" value="KAI3543651.1"/>
    <property type="molecule type" value="Genomic_DNA"/>
</dbReference>
<protein>
    <recommendedName>
        <fullName evidence="4">Secreted protein</fullName>
    </recommendedName>
</protein>
<comment type="caution">
    <text evidence="2">The sequence shown here is derived from an EMBL/GenBank/DDBJ whole genome shotgun (WGS) entry which is preliminary data.</text>
</comment>
<dbReference type="Proteomes" id="UP001056436">
    <property type="component" value="Unassembled WGS sequence"/>
</dbReference>
<accession>A0A9Q0B030</accession>
<evidence type="ECO:0000256" key="1">
    <source>
        <dbReference type="SAM" id="SignalP"/>
    </source>
</evidence>
<evidence type="ECO:0008006" key="4">
    <source>
        <dbReference type="Google" id="ProtNLM"/>
    </source>
</evidence>
<sequence length="165" mass="18856">MLLLHLLMAQLAVAAASRSNASVELPTPKRTPSRLLRSAAYRCRHHGNSPRRRLHHLTSEPRHRAPVREVRVFIAFPLPLNCKQTKARLHAIQHPANQGQTALQLIMSPNHGDRLDMETPPWTMNRRSCFSPLHGPHIPPTPSPVMREYDERIYQFAHTLRIISS</sequence>
<evidence type="ECO:0000313" key="2">
    <source>
        <dbReference type="EMBL" id="KAI3543651.1"/>
    </source>
</evidence>
<organism evidence="2 3">
    <name type="scientific">Colletotrichum abscissum</name>
    <dbReference type="NCBI Taxonomy" id="1671311"/>
    <lineage>
        <taxon>Eukaryota</taxon>
        <taxon>Fungi</taxon>
        <taxon>Dikarya</taxon>
        <taxon>Ascomycota</taxon>
        <taxon>Pezizomycotina</taxon>
        <taxon>Sordariomycetes</taxon>
        <taxon>Hypocreomycetidae</taxon>
        <taxon>Glomerellales</taxon>
        <taxon>Glomerellaceae</taxon>
        <taxon>Colletotrichum</taxon>
        <taxon>Colletotrichum acutatum species complex</taxon>
    </lineage>
</organism>
<name>A0A9Q0B030_9PEZI</name>
<keyword evidence="1" id="KW-0732">Signal</keyword>
<evidence type="ECO:0000313" key="3">
    <source>
        <dbReference type="Proteomes" id="UP001056436"/>
    </source>
</evidence>
<gene>
    <name evidence="2" type="ORF">CABS02_09974</name>
</gene>
<keyword evidence="3" id="KW-1185">Reference proteome</keyword>
<proteinExistence type="predicted"/>
<reference evidence="2" key="1">
    <citation type="submission" date="2019-01" db="EMBL/GenBank/DDBJ databases">
        <title>Colletotrichum abscissum LGMF1257.</title>
        <authorList>
            <person name="Baroncelli R."/>
        </authorList>
    </citation>
    <scope>NUCLEOTIDE SEQUENCE</scope>
    <source>
        <strain evidence="2">Ca142</strain>
    </source>
</reference>
<dbReference type="AlphaFoldDB" id="A0A9Q0B030"/>